<evidence type="ECO:0000259" key="2">
    <source>
        <dbReference type="Pfam" id="PF04155"/>
    </source>
</evidence>
<dbReference type="EMBL" id="CATQJA010002664">
    <property type="protein sequence ID" value="CAJ0581953.1"/>
    <property type="molecule type" value="Genomic_DNA"/>
</dbReference>
<dbReference type="Pfam" id="PF04155">
    <property type="entry name" value="Ground-like"/>
    <property type="match status" value="1"/>
</dbReference>
<proteinExistence type="predicted"/>
<evidence type="ECO:0000256" key="1">
    <source>
        <dbReference type="SAM" id="MobiDB-lite"/>
    </source>
</evidence>
<evidence type="ECO:0000313" key="3">
    <source>
        <dbReference type="EMBL" id="CAJ0581953.1"/>
    </source>
</evidence>
<accession>A0AA36D6E7</accession>
<keyword evidence="4" id="KW-1185">Reference proteome</keyword>
<dbReference type="Proteomes" id="UP001177023">
    <property type="component" value="Unassembled WGS sequence"/>
</dbReference>
<comment type="caution">
    <text evidence="3">The sequence shown here is derived from an EMBL/GenBank/DDBJ whole genome shotgun (WGS) entry which is preliminary data.</text>
</comment>
<reference evidence="3" key="1">
    <citation type="submission" date="2023-06" db="EMBL/GenBank/DDBJ databases">
        <authorList>
            <person name="Delattre M."/>
        </authorList>
    </citation>
    <scope>NUCLEOTIDE SEQUENCE</scope>
    <source>
        <strain evidence="3">AF72</strain>
    </source>
</reference>
<feature type="compositionally biased region" description="Polar residues" evidence="1">
    <location>
        <begin position="43"/>
        <end position="54"/>
    </location>
</feature>
<dbReference type="AlphaFoldDB" id="A0AA36D6E7"/>
<organism evidence="3 4">
    <name type="scientific">Mesorhabditis spiculigera</name>
    <dbReference type="NCBI Taxonomy" id="96644"/>
    <lineage>
        <taxon>Eukaryota</taxon>
        <taxon>Metazoa</taxon>
        <taxon>Ecdysozoa</taxon>
        <taxon>Nematoda</taxon>
        <taxon>Chromadorea</taxon>
        <taxon>Rhabditida</taxon>
        <taxon>Rhabditina</taxon>
        <taxon>Rhabditomorpha</taxon>
        <taxon>Rhabditoidea</taxon>
        <taxon>Rhabditidae</taxon>
        <taxon>Mesorhabditinae</taxon>
        <taxon>Mesorhabditis</taxon>
    </lineage>
</organism>
<gene>
    <name evidence="3" type="ORF">MSPICULIGERA_LOCUS20102</name>
</gene>
<protein>
    <recommendedName>
        <fullName evidence="2">Ground-like domain-containing protein</fullName>
    </recommendedName>
</protein>
<feature type="non-terminal residue" evidence="3">
    <location>
        <position position="231"/>
    </location>
</feature>
<feature type="compositionally biased region" description="Polar residues" evidence="1">
    <location>
        <begin position="1"/>
        <end position="26"/>
    </location>
</feature>
<feature type="domain" description="Ground-like" evidence="2">
    <location>
        <begin position="156"/>
        <end position="225"/>
    </location>
</feature>
<name>A0AA36D6E7_9BILA</name>
<evidence type="ECO:0000313" key="4">
    <source>
        <dbReference type="Proteomes" id="UP001177023"/>
    </source>
</evidence>
<dbReference type="InterPro" id="IPR007284">
    <property type="entry name" value="Ground-like_dom"/>
</dbReference>
<feature type="region of interest" description="Disordered" evidence="1">
    <location>
        <begin position="1"/>
        <end position="65"/>
    </location>
</feature>
<sequence length="231" mass="25188">MNQQSDPNCGFATTPSGDCGNFNQNGLAPMIAQPEMPPAPIPQQGNLVAPQTSFVGPEGQAGPLLQPYPEQVQVAQPQPTLAPEQYAQQGNDYDINDGLSTGVRGRRRAAAAKTEKTDSPLTVREIEASEKLEGLDEKLREEAKMAEKVEERVLSQKCNDERLRKIIMENVDKNPSASKRKIQKAAATEIGGLFDVVCSQHDFSYLANTQLFCEAGNEDVTCFAFLHSILP</sequence>